<comment type="caution">
    <text evidence="2">The sequence shown here is derived from an EMBL/GenBank/DDBJ whole genome shotgun (WGS) entry which is preliminary data.</text>
</comment>
<accession>A0ABR1AZJ4</accession>
<dbReference type="PANTHER" id="PTHR42966">
    <property type="entry name" value="N-ACETYLNEURAMINATE SYNTHASE"/>
    <property type="match status" value="1"/>
</dbReference>
<dbReference type="PANTHER" id="PTHR42966:SF1">
    <property type="entry name" value="SIALIC ACID SYNTHASE"/>
    <property type="match status" value="1"/>
</dbReference>
<reference evidence="2 3" key="1">
    <citation type="submission" date="2023-09" db="EMBL/GenBank/DDBJ databases">
        <title>Genomes of two closely related lineages of the louse Polyplax serrata with different host specificities.</title>
        <authorList>
            <person name="Martinu J."/>
            <person name="Tarabai H."/>
            <person name="Stefka J."/>
            <person name="Hypsa V."/>
        </authorList>
    </citation>
    <scope>NUCLEOTIDE SEQUENCE [LARGE SCALE GENOMIC DNA]</scope>
    <source>
        <strain evidence="2">98ZLc_SE</strain>
    </source>
</reference>
<sequence>MAEQVKKPKPINLGQKYTIGPDERCFIIAEIGQNHQGDINLAKEMITVAKTCGADCVKFQKSHLPSKFNKGALLRSYDGPNSWGKTYGDHKRFLEFNEPEFIEIQKFAEQQDILFSSSVMDNVSLLFVNSLNVPFIKIGSGDTHNRQLLKHAAQLGKPLIISTGMSNSSEIIDLYNFLQPFGTEFCFLHCVSSYPVPPEDVNLNVIRHYKEIFPDINIGYSGHELGIDIPLAAVALGAKIIEKHFTLDKSLKGTDHICSLNPDEFKNMVSSIRRYENNEITIKSIMNKESVQTALGKPEKKFQESEKACYKKLGKTIVAAVELQPGDILTWDNICLKVSEPQGIAGKYLDSLLGKTINRKVQQDESIFPEYLE</sequence>
<dbReference type="InterPro" id="IPR057736">
    <property type="entry name" value="SAF_PseI/NeuA/NeuB"/>
</dbReference>
<evidence type="ECO:0000313" key="3">
    <source>
        <dbReference type="Proteomes" id="UP001359485"/>
    </source>
</evidence>
<dbReference type="EMBL" id="JAWJWF010000006">
    <property type="protein sequence ID" value="KAK6631617.1"/>
    <property type="molecule type" value="Genomic_DNA"/>
</dbReference>
<dbReference type="Gene3D" id="3.90.1210.10">
    <property type="entry name" value="Antifreeze-like/N-acetylneuraminic acid synthase C-terminal domain"/>
    <property type="match status" value="1"/>
</dbReference>
<proteinExistence type="predicted"/>
<dbReference type="SUPFAM" id="SSF51269">
    <property type="entry name" value="AFP III-like domain"/>
    <property type="match status" value="1"/>
</dbReference>
<dbReference type="Gene3D" id="3.20.20.70">
    <property type="entry name" value="Aldolase class I"/>
    <property type="match status" value="1"/>
</dbReference>
<dbReference type="SUPFAM" id="SSF51569">
    <property type="entry name" value="Aldolase"/>
    <property type="match status" value="1"/>
</dbReference>
<evidence type="ECO:0000313" key="2">
    <source>
        <dbReference type="EMBL" id="KAK6631617.1"/>
    </source>
</evidence>
<keyword evidence="3" id="KW-1185">Reference proteome</keyword>
<organism evidence="2 3">
    <name type="scientific">Polyplax serrata</name>
    <name type="common">Common mouse louse</name>
    <dbReference type="NCBI Taxonomy" id="468196"/>
    <lineage>
        <taxon>Eukaryota</taxon>
        <taxon>Metazoa</taxon>
        <taxon>Ecdysozoa</taxon>
        <taxon>Arthropoda</taxon>
        <taxon>Hexapoda</taxon>
        <taxon>Insecta</taxon>
        <taxon>Pterygota</taxon>
        <taxon>Neoptera</taxon>
        <taxon>Paraneoptera</taxon>
        <taxon>Psocodea</taxon>
        <taxon>Troctomorpha</taxon>
        <taxon>Phthiraptera</taxon>
        <taxon>Anoplura</taxon>
        <taxon>Polyplacidae</taxon>
        <taxon>Polyplax</taxon>
    </lineage>
</organism>
<dbReference type="InterPro" id="IPR006190">
    <property type="entry name" value="SAF_AFP_Neu5Ac"/>
</dbReference>
<dbReference type="InterPro" id="IPR051690">
    <property type="entry name" value="PseI-like"/>
</dbReference>
<feature type="domain" description="AFP-like" evidence="1">
    <location>
        <begin position="316"/>
        <end position="373"/>
    </location>
</feature>
<dbReference type="Pfam" id="PF03102">
    <property type="entry name" value="NeuB"/>
    <property type="match status" value="1"/>
</dbReference>
<dbReference type="InterPro" id="IPR036732">
    <property type="entry name" value="AFP_Neu5c_C_sf"/>
</dbReference>
<protein>
    <recommendedName>
        <fullName evidence="1">AFP-like domain-containing protein</fullName>
    </recommendedName>
</protein>
<evidence type="ECO:0000259" key="1">
    <source>
        <dbReference type="PROSITE" id="PS50844"/>
    </source>
</evidence>
<dbReference type="InterPro" id="IPR013132">
    <property type="entry name" value="PseI/NeuA/B-like_N"/>
</dbReference>
<dbReference type="PROSITE" id="PS50844">
    <property type="entry name" value="AFP_LIKE"/>
    <property type="match status" value="1"/>
</dbReference>
<dbReference type="InterPro" id="IPR013785">
    <property type="entry name" value="Aldolase_TIM"/>
</dbReference>
<name>A0ABR1AZJ4_POLSC</name>
<gene>
    <name evidence="2" type="ORF">RUM44_006146</name>
</gene>
<dbReference type="Proteomes" id="UP001359485">
    <property type="component" value="Unassembled WGS sequence"/>
</dbReference>
<dbReference type="CDD" id="cd11615">
    <property type="entry name" value="SAF_NeuB_like"/>
    <property type="match status" value="1"/>
</dbReference>